<evidence type="ECO:0000313" key="3">
    <source>
        <dbReference type="Proteomes" id="UP000663608"/>
    </source>
</evidence>
<dbReference type="AlphaFoldDB" id="A0AA45QRZ8"/>
<name>A0AA45QRZ8_9LACT</name>
<organism evidence="2 3">
    <name type="scientific">Lactococcus taiwanensis</name>
    <dbReference type="NCBI Taxonomy" id="1151742"/>
    <lineage>
        <taxon>Bacteria</taxon>
        <taxon>Bacillati</taxon>
        <taxon>Bacillota</taxon>
        <taxon>Bacilli</taxon>
        <taxon>Lactobacillales</taxon>
        <taxon>Streptococcaceae</taxon>
        <taxon>Lactococcus</taxon>
    </lineage>
</organism>
<keyword evidence="1" id="KW-1133">Transmembrane helix</keyword>
<evidence type="ECO:0000256" key="1">
    <source>
        <dbReference type="SAM" id="Phobius"/>
    </source>
</evidence>
<evidence type="ECO:0000313" key="2">
    <source>
        <dbReference type="EMBL" id="QSE76916.1"/>
    </source>
</evidence>
<reference evidence="2 3" key="1">
    <citation type="submission" date="2021-02" db="EMBL/GenBank/DDBJ databases">
        <title>Complete genome sequence of Lactococcus lactis strain K_LL004.</title>
        <authorList>
            <person name="Kim H.B."/>
        </authorList>
    </citation>
    <scope>NUCLEOTIDE SEQUENCE [LARGE SCALE GENOMIC DNA]</scope>
    <source>
        <strain evidence="2 3">K_LL004</strain>
    </source>
</reference>
<sequence>MMVLPLFTAVILIFISFFPIIWVQLFGLKPFTEKRFVEEQNSIEELEQIIIAVLESWNQKSLVDAQQYYTPALMKKHESHLTTLGFDGKKVTLKVQDVAGLIASQKRKGKISVKATVVATTVTDYPEEWYYYPSVTRTRMLDHMIKGPSKAPPMKVIYVQRWCFIRDDNKLKVQKFSGI</sequence>
<keyword evidence="1" id="KW-0812">Transmembrane</keyword>
<gene>
    <name evidence="2" type="ORF">JW886_01220</name>
</gene>
<feature type="transmembrane region" description="Helical" evidence="1">
    <location>
        <begin position="6"/>
        <end position="28"/>
    </location>
</feature>
<accession>A0AA45QRZ8</accession>
<dbReference type="RefSeq" id="WP_205872086.1">
    <property type="nucleotide sequence ID" value="NZ_CP070872.1"/>
</dbReference>
<protein>
    <submittedName>
        <fullName evidence="2">Uncharacterized protein</fullName>
    </submittedName>
</protein>
<dbReference type="KEGG" id="lti:JW886_01220"/>
<dbReference type="Proteomes" id="UP000663608">
    <property type="component" value="Chromosome"/>
</dbReference>
<proteinExistence type="predicted"/>
<keyword evidence="1" id="KW-0472">Membrane</keyword>
<dbReference type="EMBL" id="CP070872">
    <property type="protein sequence ID" value="QSE76916.1"/>
    <property type="molecule type" value="Genomic_DNA"/>
</dbReference>
<keyword evidence="3" id="KW-1185">Reference proteome</keyword>